<protein>
    <recommendedName>
        <fullName evidence="3">Berberine/berberine-like domain-containing protein</fullName>
    </recommendedName>
</protein>
<evidence type="ECO:0000313" key="1">
    <source>
        <dbReference type="EMBL" id="KAF2678012.1"/>
    </source>
</evidence>
<accession>A0A6G1IIF8</accession>
<organism evidence="1 2">
    <name type="scientific">Lentithecium fluviatile CBS 122367</name>
    <dbReference type="NCBI Taxonomy" id="1168545"/>
    <lineage>
        <taxon>Eukaryota</taxon>
        <taxon>Fungi</taxon>
        <taxon>Dikarya</taxon>
        <taxon>Ascomycota</taxon>
        <taxon>Pezizomycotina</taxon>
        <taxon>Dothideomycetes</taxon>
        <taxon>Pleosporomycetidae</taxon>
        <taxon>Pleosporales</taxon>
        <taxon>Massarineae</taxon>
        <taxon>Lentitheciaceae</taxon>
        <taxon>Lentithecium</taxon>
    </lineage>
</organism>
<dbReference type="OrthoDB" id="2151789at2759"/>
<evidence type="ECO:0008006" key="3">
    <source>
        <dbReference type="Google" id="ProtNLM"/>
    </source>
</evidence>
<sequence length="103" mass="11282">GGNSLGLNPEKPIVISMLTLTWKNTADDSNVMWAATVFMHSVRREAKRQGVHNPFIYLNYANGGQMVIDGYGAANKARLQAVSRVYDPAGIFQNAVPGGFKLW</sequence>
<evidence type="ECO:0000313" key="2">
    <source>
        <dbReference type="Proteomes" id="UP000799291"/>
    </source>
</evidence>
<feature type="non-terminal residue" evidence="1">
    <location>
        <position position="103"/>
    </location>
</feature>
<feature type="non-terminal residue" evidence="1">
    <location>
        <position position="1"/>
    </location>
</feature>
<name>A0A6G1IIF8_9PLEO</name>
<dbReference type="EMBL" id="MU005615">
    <property type="protein sequence ID" value="KAF2678012.1"/>
    <property type="molecule type" value="Genomic_DNA"/>
</dbReference>
<proteinExistence type="predicted"/>
<gene>
    <name evidence="1" type="ORF">K458DRAFT_261552</name>
</gene>
<dbReference type="AlphaFoldDB" id="A0A6G1IIF8"/>
<reference evidence="1" key="1">
    <citation type="journal article" date="2020" name="Stud. Mycol.">
        <title>101 Dothideomycetes genomes: a test case for predicting lifestyles and emergence of pathogens.</title>
        <authorList>
            <person name="Haridas S."/>
            <person name="Albert R."/>
            <person name="Binder M."/>
            <person name="Bloem J."/>
            <person name="Labutti K."/>
            <person name="Salamov A."/>
            <person name="Andreopoulos B."/>
            <person name="Baker S."/>
            <person name="Barry K."/>
            <person name="Bills G."/>
            <person name="Bluhm B."/>
            <person name="Cannon C."/>
            <person name="Castanera R."/>
            <person name="Culley D."/>
            <person name="Daum C."/>
            <person name="Ezra D."/>
            <person name="Gonzalez J."/>
            <person name="Henrissat B."/>
            <person name="Kuo A."/>
            <person name="Liang C."/>
            <person name="Lipzen A."/>
            <person name="Lutzoni F."/>
            <person name="Magnuson J."/>
            <person name="Mondo S."/>
            <person name="Nolan M."/>
            <person name="Ohm R."/>
            <person name="Pangilinan J."/>
            <person name="Park H.-J."/>
            <person name="Ramirez L."/>
            <person name="Alfaro M."/>
            <person name="Sun H."/>
            <person name="Tritt A."/>
            <person name="Yoshinaga Y."/>
            <person name="Zwiers L.-H."/>
            <person name="Turgeon B."/>
            <person name="Goodwin S."/>
            <person name="Spatafora J."/>
            <person name="Crous P."/>
            <person name="Grigoriev I."/>
        </authorList>
    </citation>
    <scope>NUCLEOTIDE SEQUENCE</scope>
    <source>
        <strain evidence="1">CBS 122367</strain>
    </source>
</reference>
<keyword evidence="2" id="KW-1185">Reference proteome</keyword>
<dbReference type="Proteomes" id="UP000799291">
    <property type="component" value="Unassembled WGS sequence"/>
</dbReference>